<dbReference type="Pfam" id="PF25273">
    <property type="entry name" value="DUF7869"/>
    <property type="match status" value="1"/>
</dbReference>
<feature type="compositionally biased region" description="Basic and acidic residues" evidence="1">
    <location>
        <begin position="7"/>
        <end position="17"/>
    </location>
</feature>
<protein>
    <recommendedName>
        <fullName evidence="2">DUF7869 domain-containing protein</fullName>
    </recommendedName>
</protein>
<accession>A0A2S2NL43</accession>
<sequence length="820" mass="95091">MSSRAKFLVDKAREKQNKTPLSRTRPKNQIRNNLEQNHFIDSDSFQEYSSDDDYCPSWPSSVQTISETSPGYNGYIESVNIILESPKQNANVNNCLSTYESLASSRKLLFNGSSLNTFNTDNILDTNVMVDTNEPIIQRPSVVRQLSFDNCNLNSSDPFNNDVLYSSQVNTNTTKLIHSLGPGIEQGLIYANSNLNNKDVNVIPGTPQPNRDNSQCIYELLRPTATDNIQPETFNNVINEPVNDILPQKKSSRKRSLNQENWKKKKATIERKTGKQYTTQKGVIVPAKCVNEGQLCMSKCRLKCTTTINLETRKLLFEAYYKMETNVKNAYLFKSLKKFETARVSKNATKVRSCSFKYFVKSEVLEIQVCKTAFCEIFQIGRKKVDIIQQRHTEGASPREDLQGKHSNRPHKIQDHIITFIVEHINSFPAESSHYSRNNNPNRKYLSPTLNIHQLYLLYIEKCDQKNKPQCYKVKEGSFRNIFCTKFNLGFGSPQSDTCSKCDSGESENSEHINLYKTAFEVQKKDREYALKNPNTCFMTMDLQQTMPLPKLSTSKAFYLRQIWFYNFGIHTITAENGHKPFMFSWTEEVAGKGSNEVGSCLMYFYQLSQSTFQQNINHLIIWSDSCSGQNKNFNIICLYQYMVLKGLYEIIDHKFPEVGHSYLDSDRDFGRVEKRLRKHQNIYTPEQYRQIIKEASKKNAVISDMKHHFQNIEILTSKLRLINKKKNIDGEKVYFRDNIKWIRVSKFGSYQYKESHDVTAPFKTVHILKDKTNNANNYTLERLTENTGNISKEKLDNIKAQVQFVPDEYKWFYEKYFLL</sequence>
<organism evidence="3">
    <name type="scientific">Schizaphis graminum</name>
    <name type="common">Green bug aphid</name>
    <dbReference type="NCBI Taxonomy" id="13262"/>
    <lineage>
        <taxon>Eukaryota</taxon>
        <taxon>Metazoa</taxon>
        <taxon>Ecdysozoa</taxon>
        <taxon>Arthropoda</taxon>
        <taxon>Hexapoda</taxon>
        <taxon>Insecta</taxon>
        <taxon>Pterygota</taxon>
        <taxon>Neoptera</taxon>
        <taxon>Paraneoptera</taxon>
        <taxon>Hemiptera</taxon>
        <taxon>Sternorrhyncha</taxon>
        <taxon>Aphidomorpha</taxon>
        <taxon>Aphidoidea</taxon>
        <taxon>Aphididae</taxon>
        <taxon>Aphidini</taxon>
        <taxon>Schizaphis</taxon>
    </lineage>
</organism>
<feature type="region of interest" description="Disordered" evidence="1">
    <location>
        <begin position="1"/>
        <end position="28"/>
    </location>
</feature>
<dbReference type="InterPro" id="IPR057191">
    <property type="entry name" value="DUF7869"/>
</dbReference>
<evidence type="ECO:0000256" key="1">
    <source>
        <dbReference type="SAM" id="MobiDB-lite"/>
    </source>
</evidence>
<dbReference type="EMBL" id="GGMR01005294">
    <property type="protein sequence ID" value="MBY17913.1"/>
    <property type="molecule type" value="Transcribed_RNA"/>
</dbReference>
<dbReference type="PANTHER" id="PTHR10773:SF19">
    <property type="match status" value="1"/>
</dbReference>
<evidence type="ECO:0000313" key="3">
    <source>
        <dbReference type="EMBL" id="MBY17913.1"/>
    </source>
</evidence>
<dbReference type="AlphaFoldDB" id="A0A2S2NL43"/>
<feature type="region of interest" description="Disordered" evidence="1">
    <location>
        <begin position="248"/>
        <end position="273"/>
    </location>
</feature>
<proteinExistence type="predicted"/>
<feature type="compositionally biased region" description="Polar residues" evidence="1">
    <location>
        <begin position="18"/>
        <end position="28"/>
    </location>
</feature>
<name>A0A2S2NL43_SCHGA</name>
<gene>
    <name evidence="3" type="ORF">g.4399</name>
</gene>
<feature type="domain" description="DUF7869" evidence="2">
    <location>
        <begin position="578"/>
        <end position="727"/>
    </location>
</feature>
<dbReference type="PANTHER" id="PTHR10773">
    <property type="entry name" value="DNA-DIRECTED RNA POLYMERASES I, II, AND III SUBUNIT RPABC2"/>
    <property type="match status" value="1"/>
</dbReference>
<evidence type="ECO:0000259" key="2">
    <source>
        <dbReference type="Pfam" id="PF25273"/>
    </source>
</evidence>
<reference evidence="3" key="1">
    <citation type="submission" date="2018-04" db="EMBL/GenBank/DDBJ databases">
        <title>Transcriptome of Schizaphis graminum biotype I.</title>
        <authorList>
            <person name="Scully E.D."/>
            <person name="Geib S.M."/>
            <person name="Palmer N.A."/>
            <person name="Koch K."/>
            <person name="Bradshaw J."/>
            <person name="Heng-Moss T."/>
            <person name="Sarath G."/>
        </authorList>
    </citation>
    <scope>NUCLEOTIDE SEQUENCE</scope>
</reference>